<dbReference type="PROSITE" id="PS51257">
    <property type="entry name" value="PROKAR_LIPOPROTEIN"/>
    <property type="match status" value="1"/>
</dbReference>
<evidence type="ECO:0000313" key="2">
    <source>
        <dbReference type="Proteomes" id="UP001258315"/>
    </source>
</evidence>
<keyword evidence="2" id="KW-1185">Reference proteome</keyword>
<comment type="caution">
    <text evidence="1">The sequence shown here is derived from an EMBL/GenBank/DDBJ whole genome shotgun (WGS) entry which is preliminary data.</text>
</comment>
<dbReference type="InterPro" id="IPR013783">
    <property type="entry name" value="Ig-like_fold"/>
</dbReference>
<evidence type="ECO:0008006" key="3">
    <source>
        <dbReference type="Google" id="ProtNLM"/>
    </source>
</evidence>
<accession>A0ABU3GVE6</accession>
<protein>
    <recommendedName>
        <fullName evidence="3">Fibronectin type-III domain-containing protein</fullName>
    </recommendedName>
</protein>
<dbReference type="RefSeq" id="WP_311951040.1">
    <property type="nucleotide sequence ID" value="NZ_JAVLVU010000001.1"/>
</dbReference>
<name>A0ABU3GVE6_9SPHI</name>
<reference evidence="2" key="1">
    <citation type="submission" date="2023-07" db="EMBL/GenBank/DDBJ databases">
        <title>Functional and genomic diversity of the sorghum phyllosphere microbiome.</title>
        <authorList>
            <person name="Shade A."/>
        </authorList>
    </citation>
    <scope>NUCLEOTIDE SEQUENCE [LARGE SCALE GENOMIC DNA]</scope>
    <source>
        <strain evidence="2">SORGH_AS_0422</strain>
    </source>
</reference>
<gene>
    <name evidence="1" type="ORF">QE417_002824</name>
</gene>
<dbReference type="Proteomes" id="UP001258315">
    <property type="component" value="Unassembled WGS sequence"/>
</dbReference>
<dbReference type="EMBL" id="JAVLVU010000001">
    <property type="protein sequence ID" value="MDT3403752.1"/>
    <property type="molecule type" value="Genomic_DNA"/>
</dbReference>
<organism evidence="1 2">
    <name type="scientific">Mucilaginibacter terrae</name>
    <dbReference type="NCBI Taxonomy" id="1955052"/>
    <lineage>
        <taxon>Bacteria</taxon>
        <taxon>Pseudomonadati</taxon>
        <taxon>Bacteroidota</taxon>
        <taxon>Sphingobacteriia</taxon>
        <taxon>Sphingobacteriales</taxon>
        <taxon>Sphingobacteriaceae</taxon>
        <taxon>Mucilaginibacter</taxon>
    </lineage>
</organism>
<proteinExistence type="predicted"/>
<dbReference type="Gene3D" id="2.60.40.10">
    <property type="entry name" value="Immunoglobulins"/>
    <property type="match status" value="3"/>
</dbReference>
<sequence>MKPVTHTWALMLLIIVALTSCKEFIEPDISDKQVKLNAPANNFQSKSYTVNFWWDETEDARNYRLQIVSPGFEQPTQLVADTLVSGNKFSLNLVPGDYEWRVRAENNGYQTAYSQPLKFQVVFSSLKQQTTTLVSPANNQLSNQANISFNWNSLYGATKYRLQVDSDNFAGATVMYEQVTPALQAGFTVPKDRSFQWRVRAENDTAQAQWSGINSITIDRTSPPVVTLANPANSAIVTSPVSLQWNVASTAVRYKLTVLKSDQTTPYNNSFPMLLTATSYSFTSGVTGDRIYWRVTAIDAAGNESAASELRSFDIQ</sequence>
<evidence type="ECO:0000313" key="1">
    <source>
        <dbReference type="EMBL" id="MDT3403752.1"/>
    </source>
</evidence>